<name>A0ABD3QQW3_9STRA</name>
<dbReference type="AlphaFoldDB" id="A0ABD3QQW3"/>
<reference evidence="2 3" key="1">
    <citation type="journal article" date="2020" name="G3 (Bethesda)">
        <title>Improved Reference Genome for Cyclotella cryptica CCMP332, a Model for Cell Wall Morphogenesis, Salinity Adaptation, and Lipid Production in Diatoms (Bacillariophyta).</title>
        <authorList>
            <person name="Roberts W.R."/>
            <person name="Downey K.M."/>
            <person name="Ruck E.C."/>
            <person name="Traller J.C."/>
            <person name="Alverson A.J."/>
        </authorList>
    </citation>
    <scope>NUCLEOTIDE SEQUENCE [LARGE SCALE GENOMIC DNA]</scope>
    <source>
        <strain evidence="2 3">CCMP332</strain>
    </source>
</reference>
<gene>
    <name evidence="2" type="ORF">HJC23_007557</name>
</gene>
<feature type="compositionally biased region" description="Basic residues" evidence="1">
    <location>
        <begin position="80"/>
        <end position="89"/>
    </location>
</feature>
<dbReference type="EMBL" id="JABMIG020000017">
    <property type="protein sequence ID" value="KAL3802780.1"/>
    <property type="molecule type" value="Genomic_DNA"/>
</dbReference>
<organism evidence="2 3">
    <name type="scientific">Cyclotella cryptica</name>
    <dbReference type="NCBI Taxonomy" id="29204"/>
    <lineage>
        <taxon>Eukaryota</taxon>
        <taxon>Sar</taxon>
        <taxon>Stramenopiles</taxon>
        <taxon>Ochrophyta</taxon>
        <taxon>Bacillariophyta</taxon>
        <taxon>Coscinodiscophyceae</taxon>
        <taxon>Thalassiosirophycidae</taxon>
        <taxon>Stephanodiscales</taxon>
        <taxon>Stephanodiscaceae</taxon>
        <taxon>Cyclotella</taxon>
    </lineage>
</organism>
<accession>A0ABD3QQW3</accession>
<evidence type="ECO:0000313" key="2">
    <source>
        <dbReference type="EMBL" id="KAL3802780.1"/>
    </source>
</evidence>
<keyword evidence="3" id="KW-1185">Reference proteome</keyword>
<evidence type="ECO:0000313" key="3">
    <source>
        <dbReference type="Proteomes" id="UP001516023"/>
    </source>
</evidence>
<feature type="region of interest" description="Disordered" evidence="1">
    <location>
        <begin position="1"/>
        <end position="154"/>
    </location>
</feature>
<protein>
    <submittedName>
        <fullName evidence="2">Uncharacterized protein</fullName>
    </submittedName>
</protein>
<feature type="compositionally biased region" description="Basic and acidic residues" evidence="1">
    <location>
        <begin position="7"/>
        <end position="16"/>
    </location>
</feature>
<evidence type="ECO:0000256" key="1">
    <source>
        <dbReference type="SAM" id="MobiDB-lite"/>
    </source>
</evidence>
<dbReference type="Proteomes" id="UP001516023">
    <property type="component" value="Unassembled WGS sequence"/>
</dbReference>
<proteinExistence type="predicted"/>
<comment type="caution">
    <text evidence="2">The sequence shown here is derived from an EMBL/GenBank/DDBJ whole genome shotgun (WGS) entry which is preliminary data.</text>
</comment>
<feature type="compositionally biased region" description="Polar residues" evidence="1">
    <location>
        <begin position="17"/>
        <end position="52"/>
    </location>
</feature>
<sequence>MYWDNAVEIRRPEREPLSSTTNHGHPQQEDTSASSHDNDLTPQTKRSGQTSNHHTRIMRALALPRGNLRPHDPNAGPHFHAARRRPRRSILHETFQTFPRGKPNAKGGDTSHPISKKKPSSTTAYQPKLREQVAQSKHKLRMTESDPKSPSPPPRLIHILETRFMQNQPHLIELAKARLHLFATICLPTVIKQSAWGEFVWVIRTDPNLDGEIRQNLISLLKQSGALKEVAVGDKKEEGSDEEDKRSLTYVVGSNDNYILANSTTFSTDVVKPFDIRHMLGSMVSNPDSVFAGRVTSAQSLLEEINSKKSDLDHGNDDDVVLWTRLDADDGLNLGYMEYIQSQAVRYFLPEYYGKDVLEEFVFDRKTKLISTQGDAEHNLQDGQFKMKNNYSPPKWTYWCAGRNIDWFITDAVHDPSHRNGTVFPVQHVNVCVTPGVTVALRGSFNPMDVPRLDHDKIISYLRPQGSKLCHRSDNGGAMNSDKEEPDDGSCFHMVNAYYFAALRSRTPTSAGMLGISPTETQLQIIQRQPILTYAMWVLMGREFGVSNKSLIRTNDYFADHVYDIAEENARGQCTQGHSCKTSSKDLLQQYADLKSERKGGFDIIDGYAVHTTNKVNQKEHS</sequence>